<dbReference type="HAMAP" id="MF_00024">
    <property type="entry name" value="CobD_CbiB"/>
    <property type="match status" value="1"/>
</dbReference>
<evidence type="ECO:0000313" key="11">
    <source>
        <dbReference type="EMBL" id="AFZ17317.1"/>
    </source>
</evidence>
<comment type="similarity">
    <text evidence="3 9">Belongs to the CobD/CbiB family.</text>
</comment>
<dbReference type="HOGENOM" id="CLU_054212_0_0_3"/>
<dbReference type="GO" id="GO:0009236">
    <property type="term" value="P:cobalamin biosynthetic process"/>
    <property type="evidence" value="ECO:0007669"/>
    <property type="project" value="UniProtKB-UniRule"/>
</dbReference>
<keyword evidence="5 9" id="KW-0169">Cobalamin biosynthesis</keyword>
<dbReference type="PANTHER" id="PTHR34308">
    <property type="entry name" value="COBALAMIN BIOSYNTHESIS PROTEIN CBIB"/>
    <property type="match status" value="1"/>
</dbReference>
<name>K9WCQ3_9CYAN</name>
<dbReference type="STRING" id="1173027.Mic7113_1439"/>
<accession>K9WCQ3</accession>
<feature type="transmembrane region" description="Helical" evidence="9">
    <location>
        <begin position="105"/>
        <end position="126"/>
    </location>
</feature>
<dbReference type="RefSeq" id="WP_015181474.1">
    <property type="nucleotide sequence ID" value="NC_019738.1"/>
</dbReference>
<feature type="transmembrane region" description="Helical" evidence="9">
    <location>
        <begin position="132"/>
        <end position="150"/>
    </location>
</feature>
<feature type="compositionally biased region" description="Polar residues" evidence="10">
    <location>
        <begin position="79"/>
        <end position="91"/>
    </location>
</feature>
<dbReference type="GO" id="GO:0048472">
    <property type="term" value="F:threonine-phosphate decarboxylase activity"/>
    <property type="evidence" value="ECO:0007669"/>
    <property type="project" value="InterPro"/>
</dbReference>
<evidence type="ECO:0000256" key="10">
    <source>
        <dbReference type="SAM" id="MobiDB-lite"/>
    </source>
</evidence>
<proteinExistence type="inferred from homology"/>
<dbReference type="PATRIC" id="fig|1173027.3.peg.1597"/>
<dbReference type="Pfam" id="PF03186">
    <property type="entry name" value="CobD_Cbib"/>
    <property type="match status" value="1"/>
</dbReference>
<comment type="subcellular location">
    <subcellularLocation>
        <location evidence="1 9">Cell membrane</location>
        <topology evidence="1 9">Multi-pass membrane protein</topology>
    </subcellularLocation>
</comment>
<comment type="pathway">
    <text evidence="2 9">Cofactor biosynthesis; adenosylcobalamin biosynthesis.</text>
</comment>
<dbReference type="Proteomes" id="UP000010471">
    <property type="component" value="Chromosome"/>
</dbReference>
<evidence type="ECO:0000256" key="9">
    <source>
        <dbReference type="HAMAP-Rule" id="MF_00024"/>
    </source>
</evidence>
<dbReference type="GO" id="GO:0005886">
    <property type="term" value="C:plasma membrane"/>
    <property type="evidence" value="ECO:0007669"/>
    <property type="project" value="UniProtKB-SubCell"/>
</dbReference>
<sequence>MDAKSFAAVPSIIAANSLPTATVLLMAASLDYIIGDPWGWPHPVRVMGWVISQYTQFVIQKWNRKQEQEPVTSKEGKDTTPSTEQEASTNIPEENSAVIQWQRRFAGILLAVGLILGSGLAGWLIVRGANWIHPWVGVVVESILLATCLAGRSLRNAAADVLQPLAAGQLIQARSQLSQYVGRDTEKLDEPEILRAILETVTENATDGVTAPLFYGIIGAFLPGVGSVPLALAYKAASTLDSMVGYRVEPYTDLGWFSAKLEDYLTWLPCRLTVTTLALLSGKPQQVWRLCLRDAIKDPSPNSGWSECAYAAILGVQVGGTNWYQGVAKSKPLLGDPVYPITGEKIDQALGLTRYCVLMWLGGAIAALFLIGQSVSGLNLQ</sequence>
<protein>
    <recommendedName>
        <fullName evidence="9">Cobalamin biosynthesis protein CobD</fullName>
    </recommendedName>
</protein>
<dbReference type="eggNOG" id="COG1270">
    <property type="taxonomic scope" value="Bacteria"/>
</dbReference>
<dbReference type="AlphaFoldDB" id="K9WCQ3"/>
<evidence type="ECO:0000313" key="12">
    <source>
        <dbReference type="Proteomes" id="UP000010471"/>
    </source>
</evidence>
<dbReference type="InterPro" id="IPR004485">
    <property type="entry name" value="Cobalamin_biosynth_CobD/CbiB"/>
</dbReference>
<evidence type="ECO:0000256" key="2">
    <source>
        <dbReference type="ARBA" id="ARBA00004953"/>
    </source>
</evidence>
<feature type="compositionally biased region" description="Basic and acidic residues" evidence="10">
    <location>
        <begin position="68"/>
        <end position="78"/>
    </location>
</feature>
<dbReference type="NCBIfam" id="TIGR00380">
    <property type="entry name" value="cobal_cbiB"/>
    <property type="match status" value="1"/>
</dbReference>
<comment type="caution">
    <text evidence="9">Lacks conserved residue(s) required for the propagation of feature annotation.</text>
</comment>
<dbReference type="PANTHER" id="PTHR34308:SF1">
    <property type="entry name" value="COBALAMIN BIOSYNTHESIS PROTEIN CBIB"/>
    <property type="match status" value="1"/>
</dbReference>
<dbReference type="EMBL" id="CP003630">
    <property type="protein sequence ID" value="AFZ17317.1"/>
    <property type="molecule type" value="Genomic_DNA"/>
</dbReference>
<keyword evidence="12" id="KW-1185">Reference proteome</keyword>
<evidence type="ECO:0000256" key="6">
    <source>
        <dbReference type="ARBA" id="ARBA00022692"/>
    </source>
</evidence>
<keyword evidence="7 9" id="KW-1133">Transmembrane helix</keyword>
<evidence type="ECO:0000256" key="8">
    <source>
        <dbReference type="ARBA" id="ARBA00023136"/>
    </source>
</evidence>
<dbReference type="GO" id="GO:0015420">
    <property type="term" value="F:ABC-type vitamin B12 transporter activity"/>
    <property type="evidence" value="ECO:0007669"/>
    <property type="project" value="UniProtKB-UniRule"/>
</dbReference>
<gene>
    <name evidence="9" type="primary">cobD</name>
    <name evidence="11" type="ORF">Mic7113_1439</name>
</gene>
<evidence type="ECO:0000256" key="4">
    <source>
        <dbReference type="ARBA" id="ARBA00022475"/>
    </source>
</evidence>
<keyword evidence="6 9" id="KW-0812">Transmembrane</keyword>
<evidence type="ECO:0000256" key="7">
    <source>
        <dbReference type="ARBA" id="ARBA00022989"/>
    </source>
</evidence>
<evidence type="ECO:0000256" key="1">
    <source>
        <dbReference type="ARBA" id="ARBA00004651"/>
    </source>
</evidence>
<comment type="function">
    <text evidence="9">Converts cobyric acid to cobinamide by the addition of aminopropanol on the F carboxylic group.</text>
</comment>
<evidence type="ECO:0000256" key="3">
    <source>
        <dbReference type="ARBA" id="ARBA00006263"/>
    </source>
</evidence>
<feature type="transmembrane region" description="Helical" evidence="9">
    <location>
        <begin position="355"/>
        <end position="375"/>
    </location>
</feature>
<dbReference type="KEGG" id="mic:Mic7113_1439"/>
<evidence type="ECO:0000256" key="5">
    <source>
        <dbReference type="ARBA" id="ARBA00022573"/>
    </source>
</evidence>
<reference evidence="11 12" key="1">
    <citation type="submission" date="2012-06" db="EMBL/GenBank/DDBJ databases">
        <title>Finished chromosome of genome of Microcoleus sp. PCC 7113.</title>
        <authorList>
            <consortium name="US DOE Joint Genome Institute"/>
            <person name="Gugger M."/>
            <person name="Coursin T."/>
            <person name="Rippka R."/>
            <person name="Tandeau De Marsac N."/>
            <person name="Huntemann M."/>
            <person name="Wei C.-L."/>
            <person name="Han J."/>
            <person name="Detter J.C."/>
            <person name="Han C."/>
            <person name="Tapia R."/>
            <person name="Chen A."/>
            <person name="Kyrpides N."/>
            <person name="Mavromatis K."/>
            <person name="Markowitz V."/>
            <person name="Szeto E."/>
            <person name="Ivanova N."/>
            <person name="Pagani I."/>
            <person name="Pati A."/>
            <person name="Goodwin L."/>
            <person name="Nordberg H.P."/>
            <person name="Cantor M.N."/>
            <person name="Hua S.X."/>
            <person name="Woyke T."/>
            <person name="Kerfeld C.A."/>
        </authorList>
    </citation>
    <scope>NUCLEOTIDE SEQUENCE [LARGE SCALE GENOMIC DNA]</scope>
    <source>
        <strain evidence="11 12">PCC 7113</strain>
    </source>
</reference>
<keyword evidence="4 9" id="KW-1003">Cell membrane</keyword>
<dbReference type="OrthoDB" id="9811967at2"/>
<feature type="region of interest" description="Disordered" evidence="10">
    <location>
        <begin position="68"/>
        <end position="91"/>
    </location>
</feature>
<organism evidence="11 12">
    <name type="scientific">Allocoleopsis franciscana PCC 7113</name>
    <dbReference type="NCBI Taxonomy" id="1173027"/>
    <lineage>
        <taxon>Bacteria</taxon>
        <taxon>Bacillati</taxon>
        <taxon>Cyanobacteriota</taxon>
        <taxon>Cyanophyceae</taxon>
        <taxon>Coleofasciculales</taxon>
        <taxon>Coleofasciculaceae</taxon>
        <taxon>Allocoleopsis</taxon>
        <taxon>Allocoleopsis franciscana</taxon>
    </lineage>
</organism>
<keyword evidence="8 9" id="KW-0472">Membrane</keyword>
<dbReference type="UniPathway" id="UPA00148"/>